<dbReference type="WBParaSite" id="Pan_g12536.t1">
    <property type="protein sequence ID" value="Pan_g12536.t1"/>
    <property type="gene ID" value="Pan_g12536"/>
</dbReference>
<evidence type="ECO:0000256" key="1">
    <source>
        <dbReference type="SAM" id="Phobius"/>
    </source>
</evidence>
<dbReference type="PANTHER" id="PTHR22803">
    <property type="entry name" value="MANNOSE, PHOSPHOLIPASE, LECTIN RECEPTOR RELATED"/>
    <property type="match status" value="1"/>
</dbReference>
<dbReference type="InterPro" id="IPR016186">
    <property type="entry name" value="C-type_lectin-like/link_sf"/>
</dbReference>
<keyword evidence="1" id="KW-0472">Membrane</keyword>
<evidence type="ECO:0000259" key="2">
    <source>
        <dbReference type="PROSITE" id="PS50041"/>
    </source>
</evidence>
<dbReference type="SUPFAM" id="SSF56436">
    <property type="entry name" value="C-type lectin-like"/>
    <property type="match status" value="1"/>
</dbReference>
<sequence length="306" mass="34208">MLYGTGTCNLLTMLRSAVYDSNQCQYYLKKSTNVDIENRQLSDIDKLVQNAVYNSQGECPDGWDSEVTICTLDIEEDVCNEYASFLETSYDFVCTVNLMSVNYTCPNESFTLGSFSNGHYCYIFVPKYDESENPNNLTYYEKSNQYCKETTGSYLASIHSEDENTLINKIQNETSDGNVGTIIGLVSSSSPVASADDMYWLDGTDVDYVNYVGDDPTSNNPFYLTMMTPNARWNTGMLPHVVVMKFKFIASIMNISFLFLLVLLAIICSIASAFDTPTDGIKRVGSVRPGSRGWFQIPANARSSRS</sequence>
<name>A0A7E4UT54_PANRE</name>
<evidence type="ECO:0000313" key="4">
    <source>
        <dbReference type="WBParaSite" id="Pan_g12536.t1"/>
    </source>
</evidence>
<reference evidence="4" key="2">
    <citation type="submission" date="2020-10" db="UniProtKB">
        <authorList>
            <consortium name="WormBaseParasite"/>
        </authorList>
    </citation>
    <scope>IDENTIFICATION</scope>
</reference>
<dbReference type="AlphaFoldDB" id="A0A7E4UT54"/>
<dbReference type="Proteomes" id="UP000492821">
    <property type="component" value="Unassembled WGS sequence"/>
</dbReference>
<proteinExistence type="predicted"/>
<organism evidence="3 4">
    <name type="scientific">Panagrellus redivivus</name>
    <name type="common">Microworm</name>
    <dbReference type="NCBI Taxonomy" id="6233"/>
    <lineage>
        <taxon>Eukaryota</taxon>
        <taxon>Metazoa</taxon>
        <taxon>Ecdysozoa</taxon>
        <taxon>Nematoda</taxon>
        <taxon>Chromadorea</taxon>
        <taxon>Rhabditida</taxon>
        <taxon>Tylenchina</taxon>
        <taxon>Panagrolaimomorpha</taxon>
        <taxon>Panagrolaimoidea</taxon>
        <taxon>Panagrolaimidae</taxon>
        <taxon>Panagrellus</taxon>
    </lineage>
</organism>
<accession>A0A7E4UT54</accession>
<keyword evidence="1" id="KW-1133">Transmembrane helix</keyword>
<dbReference type="InterPro" id="IPR050111">
    <property type="entry name" value="C-type_lectin/snaclec_domain"/>
</dbReference>
<dbReference type="SMART" id="SM00034">
    <property type="entry name" value="CLECT"/>
    <property type="match status" value="1"/>
</dbReference>
<keyword evidence="3" id="KW-1185">Reference proteome</keyword>
<dbReference type="PROSITE" id="PS50041">
    <property type="entry name" value="C_TYPE_LECTIN_2"/>
    <property type="match status" value="1"/>
</dbReference>
<reference evidence="3" key="1">
    <citation type="journal article" date="2013" name="Genetics">
        <title>The draft genome and transcriptome of Panagrellus redivivus are shaped by the harsh demands of a free-living lifestyle.</title>
        <authorList>
            <person name="Srinivasan J."/>
            <person name="Dillman A.R."/>
            <person name="Macchietto M.G."/>
            <person name="Heikkinen L."/>
            <person name="Lakso M."/>
            <person name="Fracchia K.M."/>
            <person name="Antoshechkin I."/>
            <person name="Mortazavi A."/>
            <person name="Wong G."/>
            <person name="Sternberg P.W."/>
        </authorList>
    </citation>
    <scope>NUCLEOTIDE SEQUENCE [LARGE SCALE GENOMIC DNA]</scope>
    <source>
        <strain evidence="3">MT8872</strain>
    </source>
</reference>
<dbReference type="Gene3D" id="3.10.100.10">
    <property type="entry name" value="Mannose-Binding Protein A, subunit A"/>
    <property type="match status" value="1"/>
</dbReference>
<feature type="transmembrane region" description="Helical" evidence="1">
    <location>
        <begin position="248"/>
        <end position="274"/>
    </location>
</feature>
<protein>
    <submittedName>
        <fullName evidence="4">C-type lectin domain-containing protein</fullName>
    </submittedName>
</protein>
<dbReference type="InterPro" id="IPR016187">
    <property type="entry name" value="CTDL_fold"/>
</dbReference>
<dbReference type="InterPro" id="IPR001304">
    <property type="entry name" value="C-type_lectin-like"/>
</dbReference>
<dbReference type="CDD" id="cd00037">
    <property type="entry name" value="CLECT"/>
    <property type="match status" value="1"/>
</dbReference>
<keyword evidence="1" id="KW-0812">Transmembrane</keyword>
<evidence type="ECO:0000313" key="3">
    <source>
        <dbReference type="Proteomes" id="UP000492821"/>
    </source>
</evidence>
<feature type="domain" description="C-type lectin" evidence="2">
    <location>
        <begin position="117"/>
        <end position="234"/>
    </location>
</feature>